<protein>
    <submittedName>
        <fullName evidence="1">Uncharacterized protein</fullName>
    </submittedName>
</protein>
<gene>
    <name evidence="1" type="ORF">mMyoMyo1_010930</name>
</gene>
<sequence>MLFLVLPPEPRTFPVEASEWALGCGWFGVHVQECGCRFEKGLIPACWKRVAAQALRAGRCSLPPSCGFASCSRGPSTPGLMSLGSTGEGTDADPAPCSELLAHEGGPALQRPSLPAPPPSLHLLELLCLCLSALSSAPLPSLPPAESFLSGGQSCGFPPSCRQVPARSPWGVCRRQPVTDSHH</sequence>
<dbReference type="Proteomes" id="UP000527355">
    <property type="component" value="Unassembled WGS sequence"/>
</dbReference>
<reference evidence="1 2" key="1">
    <citation type="journal article" date="2020" name="Nature">
        <title>Six reference-quality genomes reveal evolution of bat adaptations.</title>
        <authorList>
            <person name="Jebb D."/>
            <person name="Huang Z."/>
            <person name="Pippel M."/>
            <person name="Hughes G.M."/>
            <person name="Lavrichenko K."/>
            <person name="Devanna P."/>
            <person name="Winkler S."/>
            <person name="Jermiin L.S."/>
            <person name="Skirmuntt E.C."/>
            <person name="Katzourakis A."/>
            <person name="Burkitt-Gray L."/>
            <person name="Ray D.A."/>
            <person name="Sullivan K.A.M."/>
            <person name="Roscito J.G."/>
            <person name="Kirilenko B.M."/>
            <person name="Davalos L.M."/>
            <person name="Corthals A.P."/>
            <person name="Power M.L."/>
            <person name="Jones G."/>
            <person name="Ransome R.D."/>
            <person name="Dechmann D.K.N."/>
            <person name="Locatelli A.G."/>
            <person name="Puechmaille S.J."/>
            <person name="Fedrigo O."/>
            <person name="Jarvis E.D."/>
            <person name="Hiller M."/>
            <person name="Vernes S.C."/>
            <person name="Myers E.W."/>
            <person name="Teeling E.C."/>
        </authorList>
    </citation>
    <scope>NUCLEOTIDE SEQUENCE [LARGE SCALE GENOMIC DNA]</scope>
    <source>
        <strain evidence="1">MMyoMyo1</strain>
        <tissue evidence="1">Flight muscle</tissue>
    </source>
</reference>
<evidence type="ECO:0000313" key="1">
    <source>
        <dbReference type="EMBL" id="KAF6270291.1"/>
    </source>
</evidence>
<dbReference type="EMBL" id="JABWUV010000039">
    <property type="protein sequence ID" value="KAF6270291.1"/>
    <property type="molecule type" value="Genomic_DNA"/>
</dbReference>
<evidence type="ECO:0000313" key="2">
    <source>
        <dbReference type="Proteomes" id="UP000527355"/>
    </source>
</evidence>
<keyword evidence="2" id="KW-1185">Reference proteome</keyword>
<comment type="caution">
    <text evidence="1">The sequence shown here is derived from an EMBL/GenBank/DDBJ whole genome shotgun (WGS) entry which is preliminary data.</text>
</comment>
<name>A0A7J7R291_MYOMY</name>
<organism evidence="1 2">
    <name type="scientific">Myotis myotis</name>
    <name type="common">Greater mouse-eared bat</name>
    <name type="synonym">Vespertilio myotis</name>
    <dbReference type="NCBI Taxonomy" id="51298"/>
    <lineage>
        <taxon>Eukaryota</taxon>
        <taxon>Metazoa</taxon>
        <taxon>Chordata</taxon>
        <taxon>Craniata</taxon>
        <taxon>Vertebrata</taxon>
        <taxon>Euteleostomi</taxon>
        <taxon>Mammalia</taxon>
        <taxon>Eutheria</taxon>
        <taxon>Laurasiatheria</taxon>
        <taxon>Chiroptera</taxon>
        <taxon>Yangochiroptera</taxon>
        <taxon>Vespertilionidae</taxon>
        <taxon>Myotis</taxon>
    </lineage>
</organism>
<accession>A0A7J7R291</accession>
<dbReference type="AlphaFoldDB" id="A0A7J7R291"/>
<proteinExistence type="predicted"/>